<dbReference type="AlphaFoldDB" id="A0A174MQJ5"/>
<dbReference type="Gene3D" id="3.20.20.100">
    <property type="entry name" value="NADP-dependent oxidoreductase domain"/>
    <property type="match status" value="1"/>
</dbReference>
<dbReference type="InterPro" id="IPR036812">
    <property type="entry name" value="NAD(P)_OxRdtase_dom_sf"/>
</dbReference>
<dbReference type="PANTHER" id="PTHR43364:SF4">
    <property type="entry name" value="NAD(P)-LINKED OXIDOREDUCTASE SUPERFAMILY PROTEIN"/>
    <property type="match status" value="1"/>
</dbReference>
<proteinExistence type="predicted"/>
<evidence type="ECO:0000313" key="4">
    <source>
        <dbReference type="Proteomes" id="UP000095544"/>
    </source>
</evidence>
<feature type="domain" description="NADP-dependent oxidoreductase" evidence="2">
    <location>
        <begin position="16"/>
        <end position="317"/>
    </location>
</feature>
<organism evidence="3 4">
    <name type="scientific">Faecalicatena contorta</name>
    <dbReference type="NCBI Taxonomy" id="39482"/>
    <lineage>
        <taxon>Bacteria</taxon>
        <taxon>Bacillati</taxon>
        <taxon>Bacillota</taxon>
        <taxon>Clostridia</taxon>
        <taxon>Lachnospirales</taxon>
        <taxon>Lachnospiraceae</taxon>
        <taxon>Faecalicatena</taxon>
    </lineage>
</organism>
<dbReference type="SUPFAM" id="SSF51430">
    <property type="entry name" value="NAD(P)-linked oxidoreductase"/>
    <property type="match status" value="1"/>
</dbReference>
<reference evidence="3 4" key="1">
    <citation type="submission" date="2015-09" db="EMBL/GenBank/DDBJ databases">
        <authorList>
            <consortium name="Pathogen Informatics"/>
        </authorList>
    </citation>
    <scope>NUCLEOTIDE SEQUENCE [LARGE SCALE GENOMIC DNA]</scope>
    <source>
        <strain evidence="3 4">2789STDY5834876</strain>
    </source>
</reference>
<protein>
    <submittedName>
        <fullName evidence="3">Putative aldo-keto reductase</fullName>
        <ecNumber evidence="3">1.1.1.-</ecNumber>
    </submittedName>
</protein>
<evidence type="ECO:0000259" key="2">
    <source>
        <dbReference type="Pfam" id="PF00248"/>
    </source>
</evidence>
<dbReference type="EC" id="1.1.1.-" evidence="3"/>
<dbReference type="EMBL" id="CYZU01000089">
    <property type="protein sequence ID" value="CUP35959.1"/>
    <property type="molecule type" value="Genomic_DNA"/>
</dbReference>
<dbReference type="OrthoDB" id="9804790at2"/>
<evidence type="ECO:0000256" key="1">
    <source>
        <dbReference type="ARBA" id="ARBA00023002"/>
    </source>
</evidence>
<dbReference type="Pfam" id="PF00248">
    <property type="entry name" value="Aldo_ket_red"/>
    <property type="match status" value="1"/>
</dbReference>
<gene>
    <name evidence="3" type="primary">iolS_2</name>
    <name evidence="3" type="ORF">ERS852491_04955</name>
</gene>
<dbReference type="GO" id="GO:0005829">
    <property type="term" value="C:cytosol"/>
    <property type="evidence" value="ECO:0007669"/>
    <property type="project" value="TreeGrafter"/>
</dbReference>
<dbReference type="RefSeq" id="WP_055155276.1">
    <property type="nucleotide sequence ID" value="NZ_CYZU01000089.1"/>
</dbReference>
<dbReference type="InterPro" id="IPR050523">
    <property type="entry name" value="AKR_Detox_Biosynth"/>
</dbReference>
<dbReference type="Proteomes" id="UP000095544">
    <property type="component" value="Unassembled WGS sequence"/>
</dbReference>
<sequence length="318" mass="36886">MKKIVIPGTDLELSPMGMGCVNAGLKWDGKEADYIFDAFLDMGGNLYDTARVYSDWVLPEIGRSERVLGDWLERSGKRNRIVLITKGGHPDMACPKPDLHKSRMREADMRHDVELSLRALHTDYIDLYFYHRDDESIPVEELIETMETFVREGKIRYYCCSNWSASRMKAADSCCREKGYRGFAANQVLFNIGSRFMMPLEDDTIRYMDDEMQEYHKENFANLAMPYMGICSGFFHNFIEKGEDSVLDSPYYTKENIRLAERVRMLTEKYQATVTQVVLGFFTCRDFPCVPLYGPRSADHLKEAMGSFEITFMKEDYE</sequence>
<keyword evidence="1 3" id="KW-0560">Oxidoreductase</keyword>
<name>A0A174MQJ5_9FIRM</name>
<dbReference type="InterPro" id="IPR023210">
    <property type="entry name" value="NADP_OxRdtase_dom"/>
</dbReference>
<dbReference type="STRING" id="39482.ERS852491_04955"/>
<dbReference type="CDD" id="cd19082">
    <property type="entry name" value="AKR_AKR10A1_2"/>
    <property type="match status" value="1"/>
</dbReference>
<dbReference type="PANTHER" id="PTHR43364">
    <property type="entry name" value="NADH-SPECIFIC METHYLGLYOXAL REDUCTASE-RELATED"/>
    <property type="match status" value="1"/>
</dbReference>
<evidence type="ECO:0000313" key="3">
    <source>
        <dbReference type="EMBL" id="CUP35959.1"/>
    </source>
</evidence>
<accession>A0A174MQJ5</accession>
<dbReference type="GO" id="GO:0016491">
    <property type="term" value="F:oxidoreductase activity"/>
    <property type="evidence" value="ECO:0007669"/>
    <property type="project" value="UniProtKB-KW"/>
</dbReference>